<dbReference type="InterPro" id="IPR003657">
    <property type="entry name" value="WRKY_dom"/>
</dbReference>
<dbReference type="GeneID" id="109505866"/>
<dbReference type="KEGG" id="egu:109505866"/>
<name>A0A6J0PIU7_ELAGV</name>
<dbReference type="Proteomes" id="UP000504607">
    <property type="component" value="Chromosome 5"/>
</dbReference>
<dbReference type="InterPro" id="IPR036576">
    <property type="entry name" value="WRKY_dom_sf"/>
</dbReference>
<dbReference type="RefSeq" id="XP_019706197.1">
    <property type="nucleotide sequence ID" value="XM_019850638.2"/>
</dbReference>
<evidence type="ECO:0000313" key="8">
    <source>
        <dbReference type="Proteomes" id="UP000504607"/>
    </source>
</evidence>
<accession>A0A6J0PIU7</accession>
<protein>
    <submittedName>
        <fullName evidence="9">WRKY DNA-binding transcription factor 70-like isoform X1</fullName>
    </submittedName>
</protein>
<evidence type="ECO:0000259" key="7">
    <source>
        <dbReference type="PROSITE" id="PS50811"/>
    </source>
</evidence>
<dbReference type="GO" id="GO:0043565">
    <property type="term" value="F:sequence-specific DNA binding"/>
    <property type="evidence" value="ECO:0007669"/>
    <property type="project" value="InterPro"/>
</dbReference>
<evidence type="ECO:0000256" key="3">
    <source>
        <dbReference type="ARBA" id="ARBA00023125"/>
    </source>
</evidence>
<dbReference type="Gene3D" id="2.20.25.80">
    <property type="entry name" value="WRKY domain"/>
    <property type="match status" value="1"/>
</dbReference>
<evidence type="ECO:0000313" key="9">
    <source>
        <dbReference type="RefSeq" id="XP_019706197.1"/>
    </source>
</evidence>
<evidence type="ECO:0000256" key="6">
    <source>
        <dbReference type="SAM" id="MobiDB-lite"/>
    </source>
</evidence>
<gene>
    <name evidence="9" type="primary">LOC109505866</name>
</gene>
<keyword evidence="5" id="KW-0539">Nucleus</keyword>
<dbReference type="SMART" id="SM00774">
    <property type="entry name" value="WRKY"/>
    <property type="match status" value="1"/>
</dbReference>
<keyword evidence="8" id="KW-1185">Reference proteome</keyword>
<dbReference type="InParanoid" id="A0A6J0PIU7"/>
<proteinExistence type="predicted"/>
<evidence type="ECO:0000256" key="5">
    <source>
        <dbReference type="ARBA" id="ARBA00023242"/>
    </source>
</evidence>
<dbReference type="Pfam" id="PF03106">
    <property type="entry name" value="WRKY"/>
    <property type="match status" value="1"/>
</dbReference>
<dbReference type="InterPro" id="IPR044810">
    <property type="entry name" value="WRKY_plant"/>
</dbReference>
<dbReference type="GO" id="GO:0005634">
    <property type="term" value="C:nucleus"/>
    <property type="evidence" value="ECO:0007669"/>
    <property type="project" value="UniProtKB-SubCell"/>
</dbReference>
<dbReference type="SUPFAM" id="SSF118290">
    <property type="entry name" value="WRKY DNA-binding domain"/>
    <property type="match status" value="1"/>
</dbReference>
<sequence length="301" mass="33450">MASPLVKKPSFDRETAIQEVVRGRKLAARLQSLLSVDTRRELVHGLMEEVSQSFTRALSVLKPTGISKAIQESASMEDGSVCSGHQGRKKMKTSPPAKGVHSRSRRHPQSWTIITSSPHHDGHEWRKYGQKNILSSEFPRCYYRCTHRNDQGCLAAKIVQQKDSNDPPMFVVTYIRQHTCKTSSPISQLLMDCSPSEPCMLSFGSDCSGIKQVQSLLSSLNSTGKGHVGDDVISPKFDTSSPSNYPVSPDLTTVKSWDTPRDMLSGMCFSPNSDGLDKHLLMDPWHLDQGFAFDDSSFFEV</sequence>
<evidence type="ECO:0000256" key="1">
    <source>
        <dbReference type="ARBA" id="ARBA00004123"/>
    </source>
</evidence>
<dbReference type="PROSITE" id="PS50811">
    <property type="entry name" value="WRKY"/>
    <property type="match status" value="1"/>
</dbReference>
<dbReference type="PANTHER" id="PTHR31282">
    <property type="entry name" value="WRKY TRANSCRIPTION FACTOR 21-RELATED"/>
    <property type="match status" value="1"/>
</dbReference>
<dbReference type="GO" id="GO:0003700">
    <property type="term" value="F:DNA-binding transcription factor activity"/>
    <property type="evidence" value="ECO:0007669"/>
    <property type="project" value="InterPro"/>
</dbReference>
<keyword evidence="3" id="KW-0238">DNA-binding</keyword>
<evidence type="ECO:0000256" key="2">
    <source>
        <dbReference type="ARBA" id="ARBA00023015"/>
    </source>
</evidence>
<feature type="domain" description="WRKY" evidence="7">
    <location>
        <begin position="121"/>
        <end position="183"/>
    </location>
</feature>
<organism evidence="8 9">
    <name type="scientific">Elaeis guineensis var. tenera</name>
    <name type="common">Oil palm</name>
    <dbReference type="NCBI Taxonomy" id="51953"/>
    <lineage>
        <taxon>Eukaryota</taxon>
        <taxon>Viridiplantae</taxon>
        <taxon>Streptophyta</taxon>
        <taxon>Embryophyta</taxon>
        <taxon>Tracheophyta</taxon>
        <taxon>Spermatophyta</taxon>
        <taxon>Magnoliopsida</taxon>
        <taxon>Liliopsida</taxon>
        <taxon>Arecaceae</taxon>
        <taxon>Arecoideae</taxon>
        <taxon>Cocoseae</taxon>
        <taxon>Elaeidinae</taxon>
        <taxon>Elaeis</taxon>
    </lineage>
</organism>
<dbReference type="OrthoDB" id="770297at2759"/>
<keyword evidence="4" id="KW-0804">Transcription</keyword>
<comment type="subcellular location">
    <subcellularLocation>
        <location evidence="1">Nucleus</location>
    </subcellularLocation>
</comment>
<reference evidence="9" key="1">
    <citation type="submission" date="2025-08" db="UniProtKB">
        <authorList>
            <consortium name="RefSeq"/>
        </authorList>
    </citation>
    <scope>IDENTIFICATION</scope>
</reference>
<evidence type="ECO:0000256" key="4">
    <source>
        <dbReference type="ARBA" id="ARBA00023163"/>
    </source>
</evidence>
<feature type="region of interest" description="Disordered" evidence="6">
    <location>
        <begin position="77"/>
        <end position="108"/>
    </location>
</feature>
<keyword evidence="2" id="KW-0805">Transcription regulation</keyword>
<dbReference type="AlphaFoldDB" id="A0A6J0PIU7"/>